<evidence type="ECO:0008006" key="4">
    <source>
        <dbReference type="Google" id="ProtNLM"/>
    </source>
</evidence>
<gene>
    <name evidence="2" type="ORF">OMM_11424</name>
</gene>
<dbReference type="Gene3D" id="2.60.40.10">
    <property type="entry name" value="Immunoglobulins"/>
    <property type="match status" value="1"/>
</dbReference>
<name>A0A1V1NYF9_9BACT</name>
<protein>
    <recommendedName>
        <fullName evidence="4">BACON domain-containing protein</fullName>
    </recommendedName>
</protein>
<dbReference type="AlphaFoldDB" id="A0A1V1NYF9"/>
<dbReference type="PANTHER" id="PTHR36220">
    <property type="entry name" value="UNNAMED PRODUCT"/>
    <property type="match status" value="1"/>
</dbReference>
<organism evidence="2 3">
    <name type="scientific">Candidatus Magnetoglobus multicellularis str. Araruama</name>
    <dbReference type="NCBI Taxonomy" id="890399"/>
    <lineage>
        <taxon>Bacteria</taxon>
        <taxon>Pseudomonadati</taxon>
        <taxon>Thermodesulfobacteriota</taxon>
        <taxon>Desulfobacteria</taxon>
        <taxon>Desulfobacterales</taxon>
        <taxon>Desulfobacteraceae</taxon>
        <taxon>Candidatus Magnetoglobus</taxon>
    </lineage>
</organism>
<dbReference type="PANTHER" id="PTHR36220:SF1">
    <property type="entry name" value="GAMMA TUBULIN COMPLEX COMPONENT C-TERMINAL DOMAIN-CONTAINING PROTEIN"/>
    <property type="match status" value="1"/>
</dbReference>
<reference evidence="3" key="1">
    <citation type="submission" date="2012-11" db="EMBL/GenBank/DDBJ databases">
        <authorList>
            <person name="Lucero-Rivera Y.E."/>
            <person name="Tovar-Ramirez D."/>
        </authorList>
    </citation>
    <scope>NUCLEOTIDE SEQUENCE [LARGE SCALE GENOMIC DNA]</scope>
    <source>
        <strain evidence="3">Araruama</strain>
    </source>
</reference>
<evidence type="ECO:0000313" key="3">
    <source>
        <dbReference type="Proteomes" id="UP000189670"/>
    </source>
</evidence>
<accession>A0A1V1NYF9</accession>
<keyword evidence="1" id="KW-0732">Signal</keyword>
<evidence type="ECO:0000256" key="1">
    <source>
        <dbReference type="ARBA" id="ARBA00022729"/>
    </source>
</evidence>
<dbReference type="InterPro" id="IPR013517">
    <property type="entry name" value="FG-GAP"/>
</dbReference>
<dbReference type="Pfam" id="PF14312">
    <property type="entry name" value="FG-GAP_2"/>
    <property type="match status" value="2"/>
</dbReference>
<dbReference type="EMBL" id="ATBP01001306">
    <property type="protein sequence ID" value="ETR67594.1"/>
    <property type="molecule type" value="Genomic_DNA"/>
</dbReference>
<dbReference type="Gene3D" id="2.130.10.130">
    <property type="entry name" value="Integrin alpha, N-terminal"/>
    <property type="match status" value="1"/>
</dbReference>
<proteinExistence type="predicted"/>
<feature type="non-terminal residue" evidence="2">
    <location>
        <position position="242"/>
    </location>
</feature>
<comment type="caution">
    <text evidence="2">The sequence shown here is derived from an EMBL/GenBank/DDBJ whole genome shotgun (WGS) entry which is preliminary data.</text>
</comment>
<evidence type="ECO:0000313" key="2">
    <source>
        <dbReference type="EMBL" id="ETR67594.1"/>
    </source>
</evidence>
<dbReference type="InterPro" id="IPR013783">
    <property type="entry name" value="Ig-like_fold"/>
</dbReference>
<dbReference type="InterPro" id="IPR028994">
    <property type="entry name" value="Integrin_alpha_N"/>
</dbReference>
<dbReference type="Proteomes" id="UP000189670">
    <property type="component" value="Unassembled WGS sequence"/>
</dbReference>
<sequence>MGDTWLEQAVLLDPDNDGWDFASSVSISGEFAIIGKTRGSDNGISSGYAYIYKQVGDSWTKQAKLLPSDGDNGDFFGKSVSISGDYAAIQSYKSTYLFQKCGEHWIETNQNNYGNIFSTSEEYVISGFAHDNNMTGAAYVYAMNQSPILTVATLHSEVSEYAGAISIGIKIYNTEHKSVKWSATTDASWLNIKSGSTGINEGSILLKYNKNSMDERIAEVKVTVPQAIQGIQTVTIKQKKNK</sequence>